<evidence type="ECO:0000313" key="2">
    <source>
        <dbReference type="Proteomes" id="UP000031167"/>
    </source>
</evidence>
<accession>A0A0B4DBH6</accession>
<reference evidence="1 2" key="1">
    <citation type="submission" date="2014-12" db="EMBL/GenBank/DDBJ databases">
        <title>Genome sequencing of Chryseobacterium taiwanense TPW19.</title>
        <authorList>
            <person name="Tan P.W."/>
            <person name="Chan K.-G."/>
        </authorList>
    </citation>
    <scope>NUCLEOTIDE SEQUENCE [LARGE SCALE GENOMIC DNA]</scope>
    <source>
        <strain evidence="1 2">TPW19</strain>
    </source>
</reference>
<protein>
    <submittedName>
        <fullName evidence="1">Uncharacterized protein</fullName>
    </submittedName>
</protein>
<proteinExistence type="predicted"/>
<dbReference type="AlphaFoldDB" id="A0A0B4DBH6"/>
<keyword evidence="2" id="KW-1185">Reference proteome</keyword>
<dbReference type="Proteomes" id="UP000031167">
    <property type="component" value="Unassembled WGS sequence"/>
</dbReference>
<comment type="caution">
    <text evidence="1">The sequence shown here is derived from an EMBL/GenBank/DDBJ whole genome shotgun (WGS) entry which is preliminary data.</text>
</comment>
<organism evidence="1 2">
    <name type="scientific">Chryseobacterium taiwanense</name>
    <dbReference type="NCBI Taxonomy" id="363331"/>
    <lineage>
        <taxon>Bacteria</taxon>
        <taxon>Pseudomonadati</taxon>
        <taxon>Bacteroidota</taxon>
        <taxon>Flavobacteriia</taxon>
        <taxon>Flavobacteriales</taxon>
        <taxon>Weeksellaceae</taxon>
        <taxon>Chryseobacterium group</taxon>
        <taxon>Chryseobacterium</taxon>
    </lineage>
</organism>
<sequence length="62" mass="7481">MIILLSKFKFMFLFLNAKSAKFFYIVLHIFRSQKRKCSSHDILTIKIFDFFNLCVLNILKVF</sequence>
<name>A0A0B4DBH6_9FLAO</name>
<dbReference type="EMBL" id="JWTA01000004">
    <property type="protein sequence ID" value="KIC64056.1"/>
    <property type="molecule type" value="Genomic_DNA"/>
</dbReference>
<gene>
    <name evidence="1" type="ORF">RM51_04890</name>
</gene>
<dbReference type="STRING" id="363331.RM51_04890"/>
<evidence type="ECO:0000313" key="1">
    <source>
        <dbReference type="EMBL" id="KIC64056.1"/>
    </source>
</evidence>